<feature type="domain" description="DUF1990" evidence="1">
    <location>
        <begin position="31"/>
        <end position="189"/>
    </location>
</feature>
<dbReference type="RefSeq" id="WP_380637246.1">
    <property type="nucleotide sequence ID" value="NZ_JBHSQO010000015.1"/>
</dbReference>
<dbReference type="EMBL" id="JBHSQO010000015">
    <property type="protein sequence ID" value="MFC6091044.1"/>
    <property type="molecule type" value="Genomic_DNA"/>
</dbReference>
<dbReference type="InterPro" id="IPR018960">
    <property type="entry name" value="DUF1990"/>
</dbReference>
<dbReference type="Proteomes" id="UP001596220">
    <property type="component" value="Unassembled WGS sequence"/>
</dbReference>
<proteinExistence type="predicted"/>
<evidence type="ECO:0000313" key="3">
    <source>
        <dbReference type="Proteomes" id="UP001596220"/>
    </source>
</evidence>
<protein>
    <submittedName>
        <fullName evidence="2">DUF1990 family protein</fullName>
    </submittedName>
</protein>
<accession>A0ABW1P619</accession>
<evidence type="ECO:0000313" key="2">
    <source>
        <dbReference type="EMBL" id="MFC6091044.1"/>
    </source>
</evidence>
<reference evidence="3" key="1">
    <citation type="journal article" date="2019" name="Int. J. Syst. Evol. Microbiol.">
        <title>The Global Catalogue of Microorganisms (GCM) 10K type strain sequencing project: providing services to taxonomists for standard genome sequencing and annotation.</title>
        <authorList>
            <consortium name="The Broad Institute Genomics Platform"/>
            <consortium name="The Broad Institute Genome Sequencing Center for Infectious Disease"/>
            <person name="Wu L."/>
            <person name="Ma J."/>
        </authorList>
    </citation>
    <scope>NUCLEOTIDE SEQUENCE [LARGE SCALE GENOMIC DNA]</scope>
    <source>
        <strain evidence="3">CGMCC 4.7246</strain>
    </source>
</reference>
<gene>
    <name evidence="2" type="ORF">ACFP3R_17330</name>
</gene>
<keyword evidence="3" id="KW-1185">Reference proteome</keyword>
<evidence type="ECO:0000259" key="1">
    <source>
        <dbReference type="Pfam" id="PF09348"/>
    </source>
</evidence>
<name>A0ABW1P619_9PSEU</name>
<comment type="caution">
    <text evidence="2">The sequence shown here is derived from an EMBL/GenBank/DDBJ whole genome shotgun (WGS) entry which is preliminary data.</text>
</comment>
<sequence length="226" mass="25447">MRLSRPGQVDIGAVLRDLRGRGLNYDPAEVGPRDWVFDVHRRSLGHEGAGPPEEGGLWQRSREVVAEYGFTPPETVRAYYERGSALLGRDVLLEARLPGLRFLMGVRVTSVRDESNADRTLWGWGYETLQGHLERGRVDYELVKDHRSGEVGFTARSHSQLHPRAPWWMRFGWRLVGRRTQLGFYRRAGELLARKGSVVEVPSGGARRLGVIVLDPVVGRPGERSG</sequence>
<organism evidence="2 3">
    <name type="scientific">Saccharothrix lopnurensis</name>
    <dbReference type="NCBI Taxonomy" id="1670621"/>
    <lineage>
        <taxon>Bacteria</taxon>
        <taxon>Bacillati</taxon>
        <taxon>Actinomycetota</taxon>
        <taxon>Actinomycetes</taxon>
        <taxon>Pseudonocardiales</taxon>
        <taxon>Pseudonocardiaceae</taxon>
        <taxon>Saccharothrix</taxon>
    </lineage>
</organism>
<dbReference type="Pfam" id="PF09348">
    <property type="entry name" value="DUF1990"/>
    <property type="match status" value="1"/>
</dbReference>